<dbReference type="InterPro" id="IPR027417">
    <property type="entry name" value="P-loop_NTPase"/>
</dbReference>
<gene>
    <name evidence="2" type="primary">SPEF2</name>
</gene>
<accession>A0A493TY58</accession>
<dbReference type="InterPro" id="IPR036872">
    <property type="entry name" value="CH_dom_sf"/>
</dbReference>
<reference evidence="2" key="2">
    <citation type="submission" date="2025-08" db="UniProtKB">
        <authorList>
            <consortium name="Ensembl"/>
        </authorList>
    </citation>
    <scope>IDENTIFICATION</scope>
</reference>
<reference evidence="2 3" key="1">
    <citation type="submission" date="2017-10" db="EMBL/GenBank/DDBJ databases">
        <title>A new Pekin duck reference genome.</title>
        <authorList>
            <person name="Hou Z.-C."/>
            <person name="Zhou Z.-K."/>
            <person name="Zhu F."/>
            <person name="Hou S.-S."/>
        </authorList>
    </citation>
    <scope>NUCLEOTIDE SEQUENCE [LARGE SCALE GENOMIC DNA]</scope>
</reference>
<dbReference type="Pfam" id="PF00406">
    <property type="entry name" value="ADK"/>
    <property type="match status" value="1"/>
</dbReference>
<dbReference type="PANTHER" id="PTHR14919:SF0">
    <property type="entry name" value="SPERM FLAGELLAR PROTEIN 2"/>
    <property type="match status" value="1"/>
</dbReference>
<organism evidence="2 3">
    <name type="scientific">Anas platyrhynchos platyrhynchos</name>
    <name type="common">Northern mallard</name>
    <dbReference type="NCBI Taxonomy" id="8840"/>
    <lineage>
        <taxon>Eukaryota</taxon>
        <taxon>Metazoa</taxon>
        <taxon>Chordata</taxon>
        <taxon>Craniata</taxon>
        <taxon>Vertebrata</taxon>
        <taxon>Euteleostomi</taxon>
        <taxon>Archelosauria</taxon>
        <taxon>Archosauria</taxon>
        <taxon>Dinosauria</taxon>
        <taxon>Saurischia</taxon>
        <taxon>Theropoda</taxon>
        <taxon>Coelurosauria</taxon>
        <taxon>Aves</taxon>
        <taxon>Neognathae</taxon>
        <taxon>Galloanserae</taxon>
        <taxon>Anseriformes</taxon>
        <taxon>Anatidae</taxon>
        <taxon>Anatinae</taxon>
        <taxon>Anas</taxon>
    </lineage>
</organism>
<dbReference type="Pfam" id="PF06294">
    <property type="entry name" value="CH_2"/>
    <property type="match status" value="1"/>
</dbReference>
<proteinExistence type="predicted"/>
<dbReference type="PROSITE" id="PS50021">
    <property type="entry name" value="CH"/>
    <property type="match status" value="1"/>
</dbReference>
<dbReference type="AlphaFoldDB" id="A0A493TY58"/>
<keyword evidence="3" id="KW-1185">Reference proteome</keyword>
<evidence type="ECO:0000259" key="1">
    <source>
        <dbReference type="PROSITE" id="PS50021"/>
    </source>
</evidence>
<dbReference type="Ensembl" id="ENSAPLT00000021887.1">
    <property type="protein sequence ID" value="ENSAPLP00000030828.1"/>
    <property type="gene ID" value="ENSAPLG00000007062.2"/>
</dbReference>
<evidence type="ECO:0000313" key="3">
    <source>
        <dbReference type="Proteomes" id="UP000016666"/>
    </source>
</evidence>
<dbReference type="InterPro" id="IPR010441">
    <property type="entry name" value="CH_2"/>
</dbReference>
<dbReference type="GO" id="GO:0002177">
    <property type="term" value="C:manchette"/>
    <property type="evidence" value="ECO:0007669"/>
    <property type="project" value="TreeGrafter"/>
</dbReference>
<sequence length="903" mass="103907">MAGVLCGWLNGEVRLSRSLVPGSFAEEFSNGYLFGELLHKYGLQDDFNKFSQSRVASAKLNNFSLLEPTLHLLGVQFNENVAQDIMTGQHGAATKLLYELYIALEKKRKTKLTAVAMEAMRPTGPAKLKSIGSVLYQERLKSLTPRQADLQLQQVSEHFEMKSKAMEDKIARIHISEQQKVQKLREEQRAQDIEKHRIGRRRQNEIMAKIQAAIIQVPKPRPNYTIKAIEAQKLLKKKREAEDTYKEINKFEKSIKLKVPTPETTAQTATELLNVYSDDEYIRKIQKRLEEDTFAREQREKRRRKMLVEQLIAHEAQEEAYREEQLIYRLMRQSQQERRIAVQLMHVRHEKEVLRQNRIYREKQYEDRRLKEFQKALDSEAALAKQEKIDCEEQTIKERERHEKIAVGRAQARYKKHYSICWEVINQIIDLSTKVGEYRILTNNKIPLKLMRDWKEFFFSEKPIYEQASIHPLPNEPSPEQLVELNKMNLLDEKDYGEYKSMTGEWCPTEDNSENKPPHNNNILGHVLRRLMEIFYPPKPKSSLPVFPSFPIKGCILGKLFSGKTTCVKFLEKVCNIQVLSIDTLVQEAIQAFLKNEMKSEHSLISQEAESSVKQNEVSIFINFRFGYDREKRVTLQMQDFALGLAELHEVCTGSPLQPLSVRAKLGAASQKLLKKGKSIPDELLVAILLEAINQTPPEMGWILDGFPMTINQAKLFEKAYIGVDPDEAEAEDMNPGKLSLVTDPRAPNKPPVSLPAFDVSVLLDISDTTVLKRMASLKYAEILEEKIDLVRDQVLHRISGFLDTWPKLENWFSVHQNILVKVNAETEESLVCKAVKEILMGEIAKKQNRSKLFCSAQEKLPGKKPLPVTSQDLVPSVPVTPPPIEPGSDEWIYVDEPLPKVH</sequence>
<dbReference type="GeneTree" id="ENSGT00390000008160"/>
<reference evidence="2" key="3">
    <citation type="submission" date="2025-09" db="UniProtKB">
        <authorList>
            <consortium name="Ensembl"/>
        </authorList>
    </citation>
    <scope>IDENTIFICATION</scope>
</reference>
<dbReference type="GO" id="GO:0097225">
    <property type="term" value="C:sperm midpiece"/>
    <property type="evidence" value="ECO:0007669"/>
    <property type="project" value="TreeGrafter"/>
</dbReference>
<dbReference type="Gene3D" id="1.10.418.10">
    <property type="entry name" value="Calponin-like domain"/>
    <property type="match status" value="1"/>
</dbReference>
<dbReference type="Proteomes" id="UP000016666">
    <property type="component" value="Chromosome Z"/>
</dbReference>
<dbReference type="InterPro" id="IPR052634">
    <property type="entry name" value="Sperm_flagellar-bone_growth"/>
</dbReference>
<evidence type="ECO:0000313" key="2">
    <source>
        <dbReference type="Ensembl" id="ENSAPLP00000030828.1"/>
    </source>
</evidence>
<dbReference type="InterPro" id="IPR054517">
    <property type="entry name" value="SPEF2_D5"/>
</dbReference>
<dbReference type="Gene3D" id="3.40.50.300">
    <property type="entry name" value="P-loop containing nucleotide triphosphate hydrolases"/>
    <property type="match status" value="1"/>
</dbReference>
<dbReference type="GO" id="GO:0007288">
    <property type="term" value="P:sperm axoneme assembly"/>
    <property type="evidence" value="ECO:0007669"/>
    <property type="project" value="TreeGrafter"/>
</dbReference>
<feature type="domain" description="Calponin-homology (CH)" evidence="1">
    <location>
        <begin position="1"/>
        <end position="105"/>
    </location>
</feature>
<dbReference type="GO" id="GO:0005737">
    <property type="term" value="C:cytoplasm"/>
    <property type="evidence" value="ECO:0007669"/>
    <property type="project" value="UniProtKB-ARBA"/>
</dbReference>
<dbReference type="PANTHER" id="PTHR14919">
    <property type="entry name" value="KPL2-RELATED"/>
    <property type="match status" value="1"/>
</dbReference>
<name>A0A493TY58_ANAPP</name>
<dbReference type="SUPFAM" id="SSF52540">
    <property type="entry name" value="P-loop containing nucleoside triphosphate hydrolases"/>
    <property type="match status" value="1"/>
</dbReference>
<protein>
    <submittedName>
        <fullName evidence="2">Sperm flagellar 2</fullName>
    </submittedName>
</protein>
<dbReference type="Pfam" id="PF22946">
    <property type="entry name" value="SPEF2_D5"/>
    <property type="match status" value="1"/>
</dbReference>
<dbReference type="InterPro" id="IPR001715">
    <property type="entry name" value="CH_dom"/>
</dbReference>